<evidence type="ECO:0000313" key="2">
    <source>
        <dbReference type="EMBL" id="ATB35910.1"/>
    </source>
</evidence>
<evidence type="ECO:0000256" key="1">
    <source>
        <dbReference type="SAM" id="Phobius"/>
    </source>
</evidence>
<dbReference type="AlphaFoldDB" id="A0A250IXB3"/>
<dbReference type="Proteomes" id="UP000217257">
    <property type="component" value="Chromosome"/>
</dbReference>
<evidence type="ECO:0000313" key="3">
    <source>
        <dbReference type="Proteomes" id="UP000217257"/>
    </source>
</evidence>
<keyword evidence="1" id="KW-1133">Transmembrane helix</keyword>
<accession>A0A250IXB3</accession>
<feature type="transmembrane region" description="Helical" evidence="1">
    <location>
        <begin position="71"/>
        <end position="88"/>
    </location>
</feature>
<gene>
    <name evidence="2" type="ORF">CYFUS_001324</name>
</gene>
<evidence type="ECO:0008006" key="4">
    <source>
        <dbReference type="Google" id="ProtNLM"/>
    </source>
</evidence>
<proteinExistence type="predicted"/>
<keyword evidence="1" id="KW-0812">Transmembrane</keyword>
<dbReference type="RefSeq" id="WP_157758285.1">
    <property type="nucleotide sequence ID" value="NZ_CP022098.1"/>
</dbReference>
<dbReference type="EMBL" id="CP022098">
    <property type="protein sequence ID" value="ATB35910.1"/>
    <property type="molecule type" value="Genomic_DNA"/>
</dbReference>
<sequence length="234" mass="24491">MNAPRTAQCPSDLALEEHLLTANPATARHIAGCAHCQTWERSAAEAARAFARESPRLMAKTRARTSSVRRWAPLLPLAALAGAALLFLRPTPPDAPLYATKGEVLTVYVGGQGEARAATQGERVRPGDELRFHVAPGPGAFVWIASVDSTGTVSRLAPAEGTTPLAVEGAQLLAGGAVLDATEGPERIWAVISKEPLSWAVVEQALQGSPVRDPAAIHIPGARTATVLLERGAP</sequence>
<dbReference type="KEGG" id="cfus:CYFUS_001324"/>
<reference evidence="2 3" key="1">
    <citation type="submission" date="2017-06" db="EMBL/GenBank/DDBJ databases">
        <title>Sequencing and comparative analysis of myxobacterial genomes.</title>
        <authorList>
            <person name="Rupp O."/>
            <person name="Goesmann A."/>
            <person name="Sogaard-Andersen L."/>
        </authorList>
    </citation>
    <scope>NUCLEOTIDE SEQUENCE [LARGE SCALE GENOMIC DNA]</scope>
    <source>
        <strain evidence="2 3">DSM 52655</strain>
    </source>
</reference>
<name>A0A250IXB3_9BACT</name>
<organism evidence="2 3">
    <name type="scientific">Cystobacter fuscus</name>
    <dbReference type="NCBI Taxonomy" id="43"/>
    <lineage>
        <taxon>Bacteria</taxon>
        <taxon>Pseudomonadati</taxon>
        <taxon>Myxococcota</taxon>
        <taxon>Myxococcia</taxon>
        <taxon>Myxococcales</taxon>
        <taxon>Cystobacterineae</taxon>
        <taxon>Archangiaceae</taxon>
        <taxon>Cystobacter</taxon>
    </lineage>
</organism>
<protein>
    <recommendedName>
        <fullName evidence="4">DUF4384 domain-containing protein</fullName>
    </recommendedName>
</protein>
<keyword evidence="1" id="KW-0472">Membrane</keyword>